<dbReference type="Proteomes" id="UP000050556">
    <property type="component" value="Unassembled WGS sequence"/>
</dbReference>
<dbReference type="RefSeq" id="WP_024191728.1">
    <property type="nucleotide sequence ID" value="NZ_CP066840.1"/>
</dbReference>
<dbReference type="EMBL" id="LDYI01000149">
    <property type="protein sequence ID" value="KPO06114.1"/>
    <property type="molecule type" value="Genomic_DNA"/>
</dbReference>
<name>A0A0P7LJD7_ECOLX</name>
<evidence type="ECO:0000313" key="1">
    <source>
        <dbReference type="EMBL" id="KPO06114.1"/>
    </source>
</evidence>
<protein>
    <submittedName>
        <fullName evidence="1">Membrane protein</fullName>
    </submittedName>
</protein>
<dbReference type="PATRIC" id="fig|562.7813.peg.194"/>
<organism evidence="1 2">
    <name type="scientific">Escherichia coli</name>
    <dbReference type="NCBI Taxonomy" id="562"/>
    <lineage>
        <taxon>Bacteria</taxon>
        <taxon>Pseudomonadati</taxon>
        <taxon>Pseudomonadota</taxon>
        <taxon>Gammaproteobacteria</taxon>
        <taxon>Enterobacterales</taxon>
        <taxon>Enterobacteriaceae</taxon>
        <taxon>Escherichia</taxon>
    </lineage>
</organism>
<evidence type="ECO:0000313" key="2">
    <source>
        <dbReference type="Proteomes" id="UP000050556"/>
    </source>
</evidence>
<proteinExistence type="predicted"/>
<accession>A0A0P7LJD7</accession>
<sequence>MPQGAACIQSITGAENMNTAFKIIMAAIYFWLFSITFGSIVAHG</sequence>
<dbReference type="AlphaFoldDB" id="A0A0P7LJD7"/>
<comment type="caution">
    <text evidence="1">The sequence shown here is derived from an EMBL/GenBank/DDBJ whole genome shotgun (WGS) entry which is preliminary data.</text>
</comment>
<reference evidence="1 2" key="1">
    <citation type="journal article" date="2015" name="Front. Microbiol.">
        <title>Genetic determinants of heat resistance in Escherichia coli.</title>
        <authorList>
            <person name="Mercer R.G."/>
            <person name="Zheng J."/>
            <person name="Garcia-Hernandez R."/>
            <person name="Ruan L."/>
            <person name="Ganzle M.G."/>
            <person name="McMullen L.M."/>
        </authorList>
    </citation>
    <scope>NUCLEOTIDE SEQUENCE [LARGE SCALE GENOMIC DNA]</scope>
    <source>
        <strain evidence="1 2">AW1.3</strain>
    </source>
</reference>
<gene>
    <name evidence="1" type="ORF">ACU57_23045</name>
</gene>